<dbReference type="EMBL" id="JACVVK020000026">
    <property type="protein sequence ID" value="KAK7502378.1"/>
    <property type="molecule type" value="Genomic_DNA"/>
</dbReference>
<keyword evidence="2" id="KW-1185">Reference proteome</keyword>
<proteinExistence type="predicted"/>
<sequence>LIALVYLQKVRISRDPRQAEKTRVKISLSRVRILSRHHGADEKRRTALHVTVCPELHDWQRARNKSDQ</sequence>
<organism evidence="1 2">
    <name type="scientific">Batillaria attramentaria</name>
    <dbReference type="NCBI Taxonomy" id="370345"/>
    <lineage>
        <taxon>Eukaryota</taxon>
        <taxon>Metazoa</taxon>
        <taxon>Spiralia</taxon>
        <taxon>Lophotrochozoa</taxon>
        <taxon>Mollusca</taxon>
        <taxon>Gastropoda</taxon>
        <taxon>Caenogastropoda</taxon>
        <taxon>Sorbeoconcha</taxon>
        <taxon>Cerithioidea</taxon>
        <taxon>Batillariidae</taxon>
        <taxon>Batillaria</taxon>
    </lineage>
</organism>
<accession>A0ABD0LT85</accession>
<dbReference type="Proteomes" id="UP001519460">
    <property type="component" value="Unassembled WGS sequence"/>
</dbReference>
<feature type="non-terminal residue" evidence="1">
    <location>
        <position position="1"/>
    </location>
</feature>
<dbReference type="AlphaFoldDB" id="A0ABD0LT85"/>
<evidence type="ECO:0000313" key="1">
    <source>
        <dbReference type="EMBL" id="KAK7502378.1"/>
    </source>
</evidence>
<name>A0ABD0LT85_9CAEN</name>
<gene>
    <name evidence="1" type="ORF">BaRGS_00006331</name>
</gene>
<comment type="caution">
    <text evidence="1">The sequence shown here is derived from an EMBL/GenBank/DDBJ whole genome shotgun (WGS) entry which is preliminary data.</text>
</comment>
<reference evidence="1 2" key="1">
    <citation type="journal article" date="2023" name="Sci. Data">
        <title>Genome assembly of the Korean intertidal mud-creeper Batillaria attramentaria.</title>
        <authorList>
            <person name="Patra A.K."/>
            <person name="Ho P.T."/>
            <person name="Jun S."/>
            <person name="Lee S.J."/>
            <person name="Kim Y."/>
            <person name="Won Y.J."/>
        </authorList>
    </citation>
    <scope>NUCLEOTIDE SEQUENCE [LARGE SCALE GENOMIC DNA]</scope>
    <source>
        <strain evidence="1">Wonlab-2016</strain>
    </source>
</reference>
<protein>
    <submittedName>
        <fullName evidence="1">Uncharacterized protein</fullName>
    </submittedName>
</protein>
<evidence type="ECO:0000313" key="2">
    <source>
        <dbReference type="Proteomes" id="UP001519460"/>
    </source>
</evidence>